<accession>A0ABS3W1T0</accession>
<keyword evidence="4" id="KW-1185">Reference proteome</keyword>
<dbReference type="SUPFAM" id="SSF63817">
    <property type="entry name" value="Sortase"/>
    <property type="match status" value="1"/>
</dbReference>
<reference evidence="3 4" key="1">
    <citation type="submission" date="2019-12" db="EMBL/GenBank/DDBJ databases">
        <title>Whole genome sequencing of endophytic Actinobacterium Micromonospora sp. MPMI6T.</title>
        <authorList>
            <person name="Evv R."/>
            <person name="Podile A.R."/>
        </authorList>
    </citation>
    <scope>NUCLEOTIDE SEQUENCE [LARGE SCALE GENOMIC DNA]</scope>
    <source>
        <strain evidence="3 4">MPMI6</strain>
    </source>
</reference>
<evidence type="ECO:0000313" key="4">
    <source>
        <dbReference type="Proteomes" id="UP000823521"/>
    </source>
</evidence>
<gene>
    <name evidence="3" type="ORF">GSF22_32780</name>
</gene>
<name>A0ABS3W1T0_MICEH</name>
<proteinExistence type="predicted"/>
<keyword evidence="2" id="KW-1133">Transmembrane helix</keyword>
<evidence type="ECO:0000256" key="1">
    <source>
        <dbReference type="ARBA" id="ARBA00022801"/>
    </source>
</evidence>
<dbReference type="InterPro" id="IPR023365">
    <property type="entry name" value="Sortase_dom-sf"/>
</dbReference>
<keyword evidence="2" id="KW-0472">Membrane</keyword>
<dbReference type="Gene3D" id="2.40.260.10">
    <property type="entry name" value="Sortase"/>
    <property type="match status" value="1"/>
</dbReference>
<dbReference type="InterPro" id="IPR005754">
    <property type="entry name" value="Sortase"/>
</dbReference>
<evidence type="ECO:0000256" key="2">
    <source>
        <dbReference type="SAM" id="Phobius"/>
    </source>
</evidence>
<keyword evidence="2" id="KW-0812">Transmembrane</keyword>
<dbReference type="InterPro" id="IPR042001">
    <property type="entry name" value="Sortase_F"/>
</dbReference>
<evidence type="ECO:0000313" key="3">
    <source>
        <dbReference type="EMBL" id="MBO4210732.1"/>
    </source>
</evidence>
<protein>
    <submittedName>
        <fullName evidence="3">Class F sortase</fullName>
    </submittedName>
</protein>
<feature type="transmembrane region" description="Helical" evidence="2">
    <location>
        <begin position="69"/>
        <end position="88"/>
    </location>
</feature>
<dbReference type="Pfam" id="PF04203">
    <property type="entry name" value="Sortase"/>
    <property type="match status" value="1"/>
</dbReference>
<dbReference type="EMBL" id="WVUH01000575">
    <property type="protein sequence ID" value="MBO4210732.1"/>
    <property type="molecule type" value="Genomic_DNA"/>
</dbReference>
<dbReference type="RefSeq" id="WP_208817805.1">
    <property type="nucleotide sequence ID" value="NZ_WVUH01000575.1"/>
</dbReference>
<dbReference type="Proteomes" id="UP000823521">
    <property type="component" value="Unassembled WGS sequence"/>
</dbReference>
<organism evidence="3 4">
    <name type="scientific">Micromonospora echinofusca</name>
    <dbReference type="NCBI Taxonomy" id="47858"/>
    <lineage>
        <taxon>Bacteria</taxon>
        <taxon>Bacillati</taxon>
        <taxon>Actinomycetota</taxon>
        <taxon>Actinomycetes</taxon>
        <taxon>Micromonosporales</taxon>
        <taxon>Micromonosporaceae</taxon>
        <taxon>Micromonospora</taxon>
    </lineage>
</organism>
<comment type="caution">
    <text evidence="3">The sequence shown here is derived from an EMBL/GenBank/DDBJ whole genome shotgun (WGS) entry which is preliminary data.</text>
</comment>
<dbReference type="CDD" id="cd05829">
    <property type="entry name" value="Sortase_F"/>
    <property type="match status" value="1"/>
</dbReference>
<keyword evidence="1" id="KW-0378">Hydrolase</keyword>
<sequence length="269" mass="28204">MTRSTHRGDARSAGAVLRAVRRAGAGLARLAGQIGTAGVTSAEPGVRPTGGGGWGRSTRRLVAGGSGPGLPVVLILTLMVAILGMFGFERVTGIPVLPSALTAGFRLPPKKFPVLDPSPPVSISIRKLRLDAPVHEVGIAADGSIGVPDAGRVHEAGWYDQSPTPGQYGPSVIVGHVDDSSGPAVFHDLRNLRAGDRIEVTRTDRSVAVFEVDRVGQYDKGELPVQEVFGDFSRPNLRLITCGGRWVGGQTGYADNVVVFASLVRARHP</sequence>
<dbReference type="NCBIfam" id="NF033748">
    <property type="entry name" value="class_F_sortase"/>
    <property type="match status" value="1"/>
</dbReference>